<dbReference type="RefSeq" id="WP_092405132.1">
    <property type="nucleotide sequence ID" value="NZ_FOVF01000003.1"/>
</dbReference>
<accession>A0A1I4W1M6</accession>
<dbReference type="OrthoDB" id="9148269at2"/>
<name>A0A1I4W1M6_9GAMM</name>
<reference evidence="1 2" key="1">
    <citation type="submission" date="2016-10" db="EMBL/GenBank/DDBJ databases">
        <authorList>
            <person name="de Groot N.N."/>
        </authorList>
    </citation>
    <scope>NUCLEOTIDE SEQUENCE [LARGE SCALE GENOMIC DNA]</scope>
    <source>
        <strain evidence="1 2">CGMCC 1.7659</strain>
    </source>
</reference>
<dbReference type="Proteomes" id="UP000198575">
    <property type="component" value="Unassembled WGS sequence"/>
</dbReference>
<dbReference type="InterPro" id="IPR025332">
    <property type="entry name" value="DUF4238"/>
</dbReference>
<protein>
    <recommendedName>
        <fullName evidence="3">DUF4238 domain-containing protein</fullName>
    </recommendedName>
</protein>
<gene>
    <name evidence="1" type="ORF">SAMN05216289_103274</name>
</gene>
<proteinExistence type="predicted"/>
<evidence type="ECO:0000313" key="2">
    <source>
        <dbReference type="Proteomes" id="UP000198575"/>
    </source>
</evidence>
<dbReference type="EMBL" id="FOVF01000003">
    <property type="protein sequence ID" value="SFN07464.1"/>
    <property type="molecule type" value="Genomic_DNA"/>
</dbReference>
<sequence>MAAYDNQHYVPVRYFALFKPQSRTICLVLRKNGKFIPNASISGQSSSHRFYGSDALEAAITGFESACGDLLEEFAAMDDLGSMNSKQFYSLLRWIGFQRARTEAARSMDRPMWETMYRVLGEHAIVEGRPALERPPDRDSQLAGMMDSLEHSRFLSRLTPYLLSNRTNRPLIFGDAPVVYFNSAFRHVVDRGVLGTQSPGLQIFAPIGNNKAIALFDPDYYRVRSSSDGEVRIRDLHDVAALNALQIHSAAHAVYFSDTEFAPYVRDLWEQQRGRLRTHSATILSYMESVGEDQEREVNVFFEPVVPYDLNLSFVSRQRR</sequence>
<keyword evidence="2" id="KW-1185">Reference proteome</keyword>
<dbReference type="AlphaFoldDB" id="A0A1I4W1M6"/>
<evidence type="ECO:0000313" key="1">
    <source>
        <dbReference type="EMBL" id="SFN07464.1"/>
    </source>
</evidence>
<evidence type="ECO:0008006" key="3">
    <source>
        <dbReference type="Google" id="ProtNLM"/>
    </source>
</evidence>
<organism evidence="1 2">
    <name type="scientific">Dokdonella immobilis</name>
    <dbReference type="NCBI Taxonomy" id="578942"/>
    <lineage>
        <taxon>Bacteria</taxon>
        <taxon>Pseudomonadati</taxon>
        <taxon>Pseudomonadota</taxon>
        <taxon>Gammaproteobacteria</taxon>
        <taxon>Lysobacterales</taxon>
        <taxon>Rhodanobacteraceae</taxon>
        <taxon>Dokdonella</taxon>
    </lineage>
</organism>
<dbReference type="Pfam" id="PF14022">
    <property type="entry name" value="DUF4238"/>
    <property type="match status" value="1"/>
</dbReference>